<comment type="caution">
    <text evidence="3">The sequence shown here is derived from an EMBL/GenBank/DDBJ whole genome shotgun (WGS) entry which is preliminary data.</text>
</comment>
<proteinExistence type="predicted"/>
<accession>A0A1V4SM29</accession>
<feature type="region of interest" description="Disordered" evidence="1">
    <location>
        <begin position="80"/>
        <end position="100"/>
    </location>
</feature>
<keyword evidence="4" id="KW-1185">Reference proteome</keyword>
<reference evidence="3 4" key="1">
    <citation type="submission" date="2017-03" db="EMBL/GenBank/DDBJ databases">
        <title>Genome sequence of Clostridium hungatei DSM 14427.</title>
        <authorList>
            <person name="Poehlein A."/>
            <person name="Daniel R."/>
        </authorList>
    </citation>
    <scope>NUCLEOTIDE SEQUENCE [LARGE SCALE GENOMIC DNA]</scope>
    <source>
        <strain evidence="3 4">DSM 14427</strain>
    </source>
</reference>
<dbReference type="RefSeq" id="WP_080063996.1">
    <property type="nucleotide sequence ID" value="NZ_MZGX01000008.1"/>
</dbReference>
<evidence type="ECO:0000313" key="4">
    <source>
        <dbReference type="Proteomes" id="UP000191554"/>
    </source>
</evidence>
<dbReference type="OrthoDB" id="9999821at2"/>
<evidence type="ECO:0000313" key="3">
    <source>
        <dbReference type="EMBL" id="OPX44556.1"/>
    </source>
</evidence>
<feature type="compositionally biased region" description="Polar residues" evidence="1">
    <location>
        <begin position="80"/>
        <end position="89"/>
    </location>
</feature>
<evidence type="ECO:0000256" key="1">
    <source>
        <dbReference type="SAM" id="MobiDB-lite"/>
    </source>
</evidence>
<protein>
    <submittedName>
        <fullName evidence="3">Uncharacterized protein</fullName>
    </submittedName>
</protein>
<dbReference type="AlphaFoldDB" id="A0A1V4SM29"/>
<keyword evidence="2" id="KW-1133">Transmembrane helix</keyword>
<dbReference type="EMBL" id="MZGX01000008">
    <property type="protein sequence ID" value="OPX44556.1"/>
    <property type="molecule type" value="Genomic_DNA"/>
</dbReference>
<keyword evidence="2" id="KW-0812">Transmembrane</keyword>
<organism evidence="3 4">
    <name type="scientific">Ruminiclostridium hungatei</name>
    <name type="common">Clostridium hungatei</name>
    <dbReference type="NCBI Taxonomy" id="48256"/>
    <lineage>
        <taxon>Bacteria</taxon>
        <taxon>Bacillati</taxon>
        <taxon>Bacillota</taxon>
        <taxon>Clostridia</taxon>
        <taxon>Eubacteriales</taxon>
        <taxon>Oscillospiraceae</taxon>
        <taxon>Ruminiclostridium</taxon>
    </lineage>
</organism>
<sequence>MSKGFSKFIAFVGLLSSLIGIIYFFSGKGTIADFIGHKDNTNPSAATASYSQIIEKRQQDSNSTQSEISLETSLISDSIPEYTSSTLSPKPSKDTGELSNDIIDSTKQIPQPNVDDNYLKIKIDGVEKNYFVLDGYMYFYNDVWCLNFHSDKFSNNDSIFIKLPSNIATGDSIKITTYNPQSDGWLTMPDYTKDFIYTTNKGYQFLIDGVQNGQINVKIDKWEGRGGNVTGSIEGTLTINSVDKIKFENGTFKAKIEEKPY</sequence>
<evidence type="ECO:0000256" key="2">
    <source>
        <dbReference type="SAM" id="Phobius"/>
    </source>
</evidence>
<dbReference type="Proteomes" id="UP000191554">
    <property type="component" value="Unassembled WGS sequence"/>
</dbReference>
<keyword evidence="2" id="KW-0472">Membrane</keyword>
<gene>
    <name evidence="3" type="ORF">CLHUN_15490</name>
</gene>
<name>A0A1V4SM29_RUMHU</name>
<feature type="transmembrane region" description="Helical" evidence="2">
    <location>
        <begin position="7"/>
        <end position="25"/>
    </location>
</feature>